<organism evidence="2 3">
    <name type="scientific">Flavimobilis marinus</name>
    <dbReference type="NCBI Taxonomy" id="285351"/>
    <lineage>
        <taxon>Bacteria</taxon>
        <taxon>Bacillati</taxon>
        <taxon>Actinomycetota</taxon>
        <taxon>Actinomycetes</taxon>
        <taxon>Micrococcales</taxon>
        <taxon>Jonesiaceae</taxon>
        <taxon>Flavimobilis</taxon>
    </lineage>
</organism>
<dbReference type="InterPro" id="IPR011528">
    <property type="entry name" value="NERD"/>
</dbReference>
<dbReference type="EMBL" id="FONZ01000006">
    <property type="protein sequence ID" value="SFF35564.1"/>
    <property type="molecule type" value="Genomic_DNA"/>
</dbReference>
<dbReference type="STRING" id="285351.SAMN04488035_2636"/>
<dbReference type="AlphaFoldDB" id="A0A1I2HZW6"/>
<feature type="domain" description="NERD" evidence="1">
    <location>
        <begin position="139"/>
        <end position="244"/>
    </location>
</feature>
<gene>
    <name evidence="2" type="ORF">SAMN04488035_2636</name>
</gene>
<evidence type="ECO:0000259" key="1">
    <source>
        <dbReference type="PROSITE" id="PS50965"/>
    </source>
</evidence>
<sequence length="305" mass="32788">MCRWHTMDASDAASTSTKTMRLRYEGTCVRCGTAIRQGVRAVYDRAARVVSCLDCPAAPARAAGELPLADGVSLSDPEIPTAAADTDHVETGAAGASAKREYERRRTAREERIRTMHPRLGGLMLAVSEEPQSTRAWAVGAAGEEALGRRLNELDGVRALHDRRIPRTKANIDHIVVSAAGVHVIDAKKYKGRPELRVEGGILRPRKESLVVAGRDQTKLLIGVHKQTALVRTALASAGFDDIPVVGALCFVAADWPLIGGAFWIDKVLVAWPKKVADYVTADGDIPPERVAAVHRALAVAFPVA</sequence>
<dbReference type="Pfam" id="PF08378">
    <property type="entry name" value="NERD"/>
    <property type="match status" value="1"/>
</dbReference>
<protein>
    <submittedName>
        <fullName evidence="2">Nuclease-related domain-containing protein</fullName>
    </submittedName>
</protein>
<evidence type="ECO:0000313" key="3">
    <source>
        <dbReference type="Proteomes" id="UP000198520"/>
    </source>
</evidence>
<reference evidence="3" key="1">
    <citation type="submission" date="2016-10" db="EMBL/GenBank/DDBJ databases">
        <authorList>
            <person name="Varghese N."/>
            <person name="Submissions S."/>
        </authorList>
    </citation>
    <scope>NUCLEOTIDE SEQUENCE [LARGE SCALE GENOMIC DNA]</scope>
    <source>
        <strain evidence="3">DSM 19083</strain>
    </source>
</reference>
<name>A0A1I2HZW6_9MICO</name>
<evidence type="ECO:0000313" key="2">
    <source>
        <dbReference type="EMBL" id="SFF35564.1"/>
    </source>
</evidence>
<accession>A0A1I2HZW6</accession>
<dbReference type="PROSITE" id="PS50965">
    <property type="entry name" value="NERD"/>
    <property type="match status" value="1"/>
</dbReference>
<proteinExistence type="predicted"/>
<dbReference type="Proteomes" id="UP000198520">
    <property type="component" value="Unassembled WGS sequence"/>
</dbReference>
<keyword evidence="3" id="KW-1185">Reference proteome</keyword>